<evidence type="ECO:0000313" key="2">
    <source>
        <dbReference type="Proteomes" id="UP001056120"/>
    </source>
</evidence>
<sequence>MNFEHELIGDVIDQPAQLHRSPSTLIIVIEIQDFGQDEWRDKSSQILDLEVISIASRRDRKGDVADMEHISLGFEFWW</sequence>
<proteinExistence type="predicted"/>
<protein>
    <submittedName>
        <fullName evidence="1">Uncharacterized protein</fullName>
    </submittedName>
</protein>
<dbReference type="EMBL" id="CM042033">
    <property type="protein sequence ID" value="KAI3774726.1"/>
    <property type="molecule type" value="Genomic_DNA"/>
</dbReference>
<name>A0ACB9FUU4_9ASTR</name>
<gene>
    <name evidence="1" type="ORF">L1987_49286</name>
</gene>
<evidence type="ECO:0000313" key="1">
    <source>
        <dbReference type="EMBL" id="KAI3774726.1"/>
    </source>
</evidence>
<organism evidence="1 2">
    <name type="scientific">Smallanthus sonchifolius</name>
    <dbReference type="NCBI Taxonomy" id="185202"/>
    <lineage>
        <taxon>Eukaryota</taxon>
        <taxon>Viridiplantae</taxon>
        <taxon>Streptophyta</taxon>
        <taxon>Embryophyta</taxon>
        <taxon>Tracheophyta</taxon>
        <taxon>Spermatophyta</taxon>
        <taxon>Magnoliopsida</taxon>
        <taxon>eudicotyledons</taxon>
        <taxon>Gunneridae</taxon>
        <taxon>Pentapetalae</taxon>
        <taxon>asterids</taxon>
        <taxon>campanulids</taxon>
        <taxon>Asterales</taxon>
        <taxon>Asteraceae</taxon>
        <taxon>Asteroideae</taxon>
        <taxon>Heliantheae alliance</taxon>
        <taxon>Millerieae</taxon>
        <taxon>Smallanthus</taxon>
    </lineage>
</organism>
<dbReference type="Proteomes" id="UP001056120">
    <property type="component" value="Linkage Group LG16"/>
</dbReference>
<accession>A0ACB9FUU4</accession>
<keyword evidence="2" id="KW-1185">Reference proteome</keyword>
<comment type="caution">
    <text evidence="1">The sequence shown here is derived from an EMBL/GenBank/DDBJ whole genome shotgun (WGS) entry which is preliminary data.</text>
</comment>
<reference evidence="1 2" key="2">
    <citation type="journal article" date="2022" name="Mol. Ecol. Resour.">
        <title>The genomes of chicory, endive, great burdock and yacon provide insights into Asteraceae paleo-polyploidization history and plant inulin production.</title>
        <authorList>
            <person name="Fan W."/>
            <person name="Wang S."/>
            <person name="Wang H."/>
            <person name="Wang A."/>
            <person name="Jiang F."/>
            <person name="Liu H."/>
            <person name="Zhao H."/>
            <person name="Xu D."/>
            <person name="Zhang Y."/>
        </authorList>
    </citation>
    <scope>NUCLEOTIDE SEQUENCE [LARGE SCALE GENOMIC DNA]</scope>
    <source>
        <strain evidence="2">cv. Yunnan</strain>
        <tissue evidence="1">Leaves</tissue>
    </source>
</reference>
<reference evidence="2" key="1">
    <citation type="journal article" date="2022" name="Mol. Ecol. Resour.">
        <title>The genomes of chicory, endive, great burdock and yacon provide insights into Asteraceae palaeo-polyploidization history and plant inulin production.</title>
        <authorList>
            <person name="Fan W."/>
            <person name="Wang S."/>
            <person name="Wang H."/>
            <person name="Wang A."/>
            <person name="Jiang F."/>
            <person name="Liu H."/>
            <person name="Zhao H."/>
            <person name="Xu D."/>
            <person name="Zhang Y."/>
        </authorList>
    </citation>
    <scope>NUCLEOTIDE SEQUENCE [LARGE SCALE GENOMIC DNA]</scope>
    <source>
        <strain evidence="2">cv. Yunnan</strain>
    </source>
</reference>